<dbReference type="Pfam" id="PF00215">
    <property type="entry name" value="OMPdecase"/>
    <property type="match status" value="1"/>
</dbReference>
<sequence length="225" mass="23934">MTPTYRDRLLQAVGEKGSRVCVGLDPRYDNLPEELRRSVEERTGDAPSIAKAEAYRLFCRGIIEAVAPHAAAVKPQLAFFEEAGPAALAALVDVIHHARRLGLLVIGDAKRGDIGSTARAYAGAFLGPEAPWPVDALTVNPYLGSDAVEPFLKEAAAGGRGVYLLARTSNPGARDLQDLELKTGEPVWRGVAGLIARWSAAYPGTVGAVFGATYPDELRAGMELL</sequence>
<dbReference type="GO" id="GO:0006207">
    <property type="term" value="P:'de novo' pyrimidine nucleobase biosynthetic process"/>
    <property type="evidence" value="ECO:0007669"/>
    <property type="project" value="InterPro"/>
</dbReference>
<dbReference type="GO" id="GO:0004590">
    <property type="term" value="F:orotidine-5'-phosphate decarboxylase activity"/>
    <property type="evidence" value="ECO:0007669"/>
    <property type="project" value="UniProtKB-UniRule"/>
</dbReference>
<comment type="caution">
    <text evidence="9">The sequence shown here is derived from an EMBL/GenBank/DDBJ whole genome shotgun (WGS) entry which is preliminary data.</text>
</comment>
<dbReference type="EMBL" id="MFAF01000043">
    <property type="protein sequence ID" value="OGD78246.1"/>
    <property type="molecule type" value="Genomic_DNA"/>
</dbReference>
<name>A0A1F5FF73_9BACT</name>
<evidence type="ECO:0000313" key="9">
    <source>
        <dbReference type="EMBL" id="OGD78246.1"/>
    </source>
</evidence>
<evidence type="ECO:0000256" key="3">
    <source>
        <dbReference type="ARBA" id="ARBA00022793"/>
    </source>
</evidence>
<evidence type="ECO:0000313" key="10">
    <source>
        <dbReference type="Proteomes" id="UP000177187"/>
    </source>
</evidence>
<dbReference type="PANTHER" id="PTHR43375">
    <property type="entry name" value="OROTIDINE 5'-PHOSPHATE DECARBOXYLASE"/>
    <property type="match status" value="1"/>
</dbReference>
<dbReference type="Proteomes" id="UP000177187">
    <property type="component" value="Unassembled WGS sequence"/>
</dbReference>
<dbReference type="SMART" id="SM00934">
    <property type="entry name" value="OMPdecase"/>
    <property type="match status" value="1"/>
</dbReference>
<dbReference type="InterPro" id="IPR001754">
    <property type="entry name" value="OMPdeCOase_dom"/>
</dbReference>
<keyword evidence="4" id="KW-0665">Pyrimidine biosynthesis</keyword>
<proteinExistence type="inferred from homology"/>
<feature type="non-terminal residue" evidence="9">
    <location>
        <position position="225"/>
    </location>
</feature>
<keyword evidence="5" id="KW-0456">Lyase</keyword>
<gene>
    <name evidence="9" type="ORF">A2Y64_05970</name>
</gene>
<dbReference type="PANTHER" id="PTHR43375:SF1">
    <property type="entry name" value="OROTIDINE 5'-PHOSPHATE DECARBOXYLASE"/>
    <property type="match status" value="1"/>
</dbReference>
<dbReference type="CDD" id="cd04725">
    <property type="entry name" value="OMP_decarboxylase_like"/>
    <property type="match status" value="1"/>
</dbReference>
<protein>
    <recommendedName>
        <fullName evidence="7">Orotidine-5'-phosphate decarboxylase</fullName>
        <ecNumber evidence="7">4.1.1.23</ecNumber>
    </recommendedName>
</protein>
<dbReference type="AlphaFoldDB" id="A0A1F5FF73"/>
<evidence type="ECO:0000256" key="5">
    <source>
        <dbReference type="ARBA" id="ARBA00023239"/>
    </source>
</evidence>
<evidence type="ECO:0000256" key="4">
    <source>
        <dbReference type="ARBA" id="ARBA00022975"/>
    </source>
</evidence>
<dbReference type="STRING" id="1817816.A2Y64_05970"/>
<comment type="pathway">
    <text evidence="1">Pyrimidine metabolism; UMP biosynthesis via de novo pathway; UMP from orotate: step 2/2.</text>
</comment>
<evidence type="ECO:0000259" key="8">
    <source>
        <dbReference type="SMART" id="SM00934"/>
    </source>
</evidence>
<dbReference type="InterPro" id="IPR013785">
    <property type="entry name" value="Aldolase_TIM"/>
</dbReference>
<comment type="similarity">
    <text evidence="2">Belongs to the OMP decarboxylase family. Type 2 subfamily.</text>
</comment>
<dbReference type="EC" id="4.1.1.23" evidence="7"/>
<accession>A0A1F5FF73</accession>
<evidence type="ECO:0000256" key="7">
    <source>
        <dbReference type="NCBIfam" id="TIGR02127"/>
    </source>
</evidence>
<evidence type="ECO:0000256" key="1">
    <source>
        <dbReference type="ARBA" id="ARBA00004861"/>
    </source>
</evidence>
<dbReference type="GO" id="GO:0044205">
    <property type="term" value="P:'de novo' UMP biosynthetic process"/>
    <property type="evidence" value="ECO:0007669"/>
    <property type="project" value="UniProtKB-UniPathway"/>
</dbReference>
<dbReference type="PROSITE" id="PS00156">
    <property type="entry name" value="OMPDECASE"/>
    <property type="match status" value="1"/>
</dbReference>
<dbReference type="InterPro" id="IPR011060">
    <property type="entry name" value="RibuloseP-bd_barrel"/>
</dbReference>
<comment type="catalytic activity">
    <reaction evidence="6">
        <text>orotidine 5'-phosphate + H(+) = UMP + CO2</text>
        <dbReference type="Rhea" id="RHEA:11596"/>
        <dbReference type="ChEBI" id="CHEBI:15378"/>
        <dbReference type="ChEBI" id="CHEBI:16526"/>
        <dbReference type="ChEBI" id="CHEBI:57538"/>
        <dbReference type="ChEBI" id="CHEBI:57865"/>
        <dbReference type="EC" id="4.1.1.23"/>
    </reaction>
</comment>
<reference evidence="9 10" key="1">
    <citation type="journal article" date="2016" name="Nat. Commun.">
        <title>Thousands of microbial genomes shed light on interconnected biogeochemical processes in an aquifer system.</title>
        <authorList>
            <person name="Anantharaman K."/>
            <person name="Brown C.T."/>
            <person name="Hug L.A."/>
            <person name="Sharon I."/>
            <person name="Castelle C.J."/>
            <person name="Probst A.J."/>
            <person name="Thomas B.C."/>
            <person name="Singh A."/>
            <person name="Wilkins M.J."/>
            <person name="Karaoz U."/>
            <person name="Brodie E.L."/>
            <person name="Williams K.H."/>
            <person name="Hubbard S.S."/>
            <person name="Banfield J.F."/>
        </authorList>
    </citation>
    <scope>NUCLEOTIDE SEQUENCE [LARGE SCALE GENOMIC DNA]</scope>
</reference>
<dbReference type="Gene3D" id="3.20.20.70">
    <property type="entry name" value="Aldolase class I"/>
    <property type="match status" value="1"/>
</dbReference>
<evidence type="ECO:0000256" key="2">
    <source>
        <dbReference type="ARBA" id="ARBA00008847"/>
    </source>
</evidence>
<organism evidence="9 10">
    <name type="scientific">Candidatus Coatesbacteria bacterium RBG_13_66_14</name>
    <dbReference type="NCBI Taxonomy" id="1817816"/>
    <lineage>
        <taxon>Bacteria</taxon>
        <taxon>Candidatus Coatesiibacteriota</taxon>
    </lineage>
</organism>
<dbReference type="InterPro" id="IPR018089">
    <property type="entry name" value="OMPdecase_AS"/>
</dbReference>
<keyword evidence="3" id="KW-0210">Decarboxylase</keyword>
<feature type="domain" description="Orotidine 5'-phosphate decarboxylase" evidence="8">
    <location>
        <begin position="19"/>
        <end position="224"/>
    </location>
</feature>
<dbReference type="InterPro" id="IPR011995">
    <property type="entry name" value="OMPdecase_type-2"/>
</dbReference>
<evidence type="ECO:0000256" key="6">
    <source>
        <dbReference type="ARBA" id="ARBA00049157"/>
    </source>
</evidence>
<dbReference type="SUPFAM" id="SSF51366">
    <property type="entry name" value="Ribulose-phoshate binding barrel"/>
    <property type="match status" value="1"/>
</dbReference>
<dbReference type="NCBIfam" id="TIGR02127">
    <property type="entry name" value="pyrF_sub2"/>
    <property type="match status" value="1"/>
</dbReference>
<dbReference type="UniPathway" id="UPA00070">
    <property type="reaction ID" value="UER00120"/>
</dbReference>